<keyword evidence="2" id="KW-0489">Methyltransferase</keyword>
<gene>
    <name evidence="4" type="ORF">CEP51_008915</name>
</gene>
<comment type="caution">
    <text evidence="4">The sequence shown here is derived from an EMBL/GenBank/DDBJ whole genome shotgun (WGS) entry which is preliminary data.</text>
</comment>
<evidence type="ECO:0000256" key="2">
    <source>
        <dbReference type="ARBA" id="ARBA00022603"/>
    </source>
</evidence>
<evidence type="ECO:0000313" key="4">
    <source>
        <dbReference type="EMBL" id="RSL77618.1"/>
    </source>
</evidence>
<dbReference type="CDD" id="cd02440">
    <property type="entry name" value="AdoMet_MTases"/>
    <property type="match status" value="1"/>
</dbReference>
<dbReference type="PANTHER" id="PTHR12176">
    <property type="entry name" value="SAM-DEPENDENT METHYLTRANSFERASE SUPERFAMILY PROTEIN"/>
    <property type="match status" value="1"/>
</dbReference>
<keyword evidence="3" id="KW-0808">Transferase</keyword>
<evidence type="ECO:0000256" key="1">
    <source>
        <dbReference type="ARBA" id="ARBA00008361"/>
    </source>
</evidence>
<reference evidence="4 5" key="1">
    <citation type="submission" date="2017-06" db="EMBL/GenBank/DDBJ databases">
        <title>Comparative genomic analysis of Ambrosia Fusariam Clade fungi.</title>
        <authorList>
            <person name="Stajich J.E."/>
            <person name="Carrillo J."/>
            <person name="Kijimoto T."/>
            <person name="Eskalen A."/>
            <person name="O'Donnell K."/>
            <person name="Kasson M."/>
        </authorList>
    </citation>
    <scope>NUCLEOTIDE SEQUENCE [LARGE SCALE GENOMIC DNA]</scope>
    <source>
        <strain evidence="4 5">NRRL62606</strain>
    </source>
</reference>
<dbReference type="InterPro" id="IPR029063">
    <property type="entry name" value="SAM-dependent_MTases_sf"/>
</dbReference>
<protein>
    <submittedName>
        <fullName evidence="4">Uncharacterized protein</fullName>
    </submittedName>
</protein>
<dbReference type="GO" id="GO:0008168">
    <property type="term" value="F:methyltransferase activity"/>
    <property type="evidence" value="ECO:0007669"/>
    <property type="project" value="UniProtKB-KW"/>
</dbReference>
<dbReference type="InterPro" id="IPR051419">
    <property type="entry name" value="Lys/N-term_MeTrsfase_sf"/>
</dbReference>
<dbReference type="Proteomes" id="UP000287972">
    <property type="component" value="Unassembled WGS sequence"/>
</dbReference>
<dbReference type="AlphaFoldDB" id="A0A428RJD6"/>
<dbReference type="SUPFAM" id="SSF53335">
    <property type="entry name" value="S-adenosyl-L-methionine-dependent methyltransferases"/>
    <property type="match status" value="1"/>
</dbReference>
<keyword evidence="5" id="KW-1185">Reference proteome</keyword>
<accession>A0A428RJD6</accession>
<name>A0A428RJD6_9HYPO</name>
<dbReference type="PANTHER" id="PTHR12176:SF84">
    <property type="entry name" value="METHYLTRANSFERASE DOMAIN-CONTAINING PROTEIN"/>
    <property type="match status" value="1"/>
</dbReference>
<sequence length="245" mass="27569">MAISSAAPQIPPLEPSSPILHRTRAALAAIMPADFDKQSYWHKRFTSEKSFEWLVKSADFMPLVEPILQRLDPVTARILHIGFGTSDLQNHFRTRGFGNVLNVDYEPLAIERGRELEIQAFGDVQMRYEVQDATQLDLKEKFDLVVDKSTVDAISCAGETPLRRMVSGIRNCLADGGVWVSLSYSSSRFDLDDLPFDIEVLAKVPTPKLLPHDPDLYYWCYLLRPKRDTPFDSPAAMDDNPAGEG</sequence>
<organism evidence="4 5">
    <name type="scientific">Fusarium floridanum</name>
    <dbReference type="NCBI Taxonomy" id="1325733"/>
    <lineage>
        <taxon>Eukaryota</taxon>
        <taxon>Fungi</taxon>
        <taxon>Dikarya</taxon>
        <taxon>Ascomycota</taxon>
        <taxon>Pezizomycotina</taxon>
        <taxon>Sordariomycetes</taxon>
        <taxon>Hypocreomycetidae</taxon>
        <taxon>Hypocreales</taxon>
        <taxon>Nectriaceae</taxon>
        <taxon>Fusarium</taxon>
        <taxon>Fusarium solani species complex</taxon>
    </lineage>
</organism>
<evidence type="ECO:0000256" key="3">
    <source>
        <dbReference type="ARBA" id="ARBA00022679"/>
    </source>
</evidence>
<comment type="similarity">
    <text evidence="1">Belongs to the methyltransferase superfamily.</text>
</comment>
<dbReference type="EMBL" id="NKCL01000240">
    <property type="protein sequence ID" value="RSL77618.1"/>
    <property type="molecule type" value="Genomic_DNA"/>
</dbReference>
<dbReference type="Gene3D" id="3.40.50.150">
    <property type="entry name" value="Vaccinia Virus protein VP39"/>
    <property type="match status" value="1"/>
</dbReference>
<evidence type="ECO:0000313" key="5">
    <source>
        <dbReference type="Proteomes" id="UP000287972"/>
    </source>
</evidence>
<proteinExistence type="inferred from homology"/>
<dbReference type="GO" id="GO:0032259">
    <property type="term" value="P:methylation"/>
    <property type="evidence" value="ECO:0007669"/>
    <property type="project" value="UniProtKB-KW"/>
</dbReference>